<protein>
    <recommendedName>
        <fullName evidence="5">phosphoethanolamine N-methyltransferase</fullName>
        <ecNumber evidence="5">2.1.1.103</ecNumber>
    </recommendedName>
</protein>
<dbReference type="OMA" id="WTRKIKD"/>
<feature type="domain" description="Methyltransferase" evidence="8">
    <location>
        <begin position="53"/>
        <end position="165"/>
    </location>
</feature>
<comment type="catalytic activity">
    <reaction evidence="7">
        <text>N-methylethanolamine phosphate + S-adenosyl-L-methionine = N,N-dimethylethanolamine phosphate + S-adenosyl-L-homocysteine + H(+)</text>
        <dbReference type="Rhea" id="RHEA:25321"/>
        <dbReference type="ChEBI" id="CHEBI:15378"/>
        <dbReference type="ChEBI" id="CHEBI:57781"/>
        <dbReference type="ChEBI" id="CHEBI:57856"/>
        <dbReference type="ChEBI" id="CHEBI:58641"/>
        <dbReference type="ChEBI" id="CHEBI:59789"/>
        <dbReference type="EC" id="2.1.1.103"/>
    </reaction>
    <physiologicalReaction direction="left-to-right" evidence="7">
        <dbReference type="Rhea" id="RHEA:25322"/>
    </physiologicalReaction>
</comment>
<dbReference type="GO" id="GO:0032259">
    <property type="term" value="P:methylation"/>
    <property type="evidence" value="ECO:0007669"/>
    <property type="project" value="UniProtKB-KW"/>
</dbReference>
<reference evidence="9 10" key="1">
    <citation type="journal article" date="2018" name="Nat. Ecol. Evol.">
        <title>Genomic signatures of mitonuclear coevolution across populations of Tigriopus californicus.</title>
        <authorList>
            <person name="Barreto F.S."/>
            <person name="Watson E.T."/>
            <person name="Lima T.G."/>
            <person name="Willett C.S."/>
            <person name="Edmands S."/>
            <person name="Li W."/>
            <person name="Burton R.S."/>
        </authorList>
    </citation>
    <scope>NUCLEOTIDE SEQUENCE [LARGE SCALE GENOMIC DNA]</scope>
    <source>
        <strain evidence="9 10">San Diego</strain>
    </source>
</reference>
<comment type="caution">
    <text evidence="9">The sequence shown here is derived from an EMBL/GenBank/DDBJ whole genome shotgun (WGS) entry which is preliminary data.</text>
</comment>
<evidence type="ECO:0000259" key="8">
    <source>
        <dbReference type="Pfam" id="PF13847"/>
    </source>
</evidence>
<comment type="catalytic activity">
    <reaction evidence="6">
        <text>N,N-dimethylethanolamine phosphate + S-adenosyl-L-methionine = phosphocholine + S-adenosyl-L-homocysteine + H(+)</text>
        <dbReference type="Rhea" id="RHEA:25325"/>
        <dbReference type="ChEBI" id="CHEBI:15378"/>
        <dbReference type="ChEBI" id="CHEBI:57856"/>
        <dbReference type="ChEBI" id="CHEBI:58641"/>
        <dbReference type="ChEBI" id="CHEBI:59789"/>
        <dbReference type="ChEBI" id="CHEBI:295975"/>
        <dbReference type="EC" id="2.1.1.103"/>
    </reaction>
    <physiologicalReaction direction="left-to-right" evidence="6">
        <dbReference type="Rhea" id="RHEA:25326"/>
    </physiologicalReaction>
</comment>
<evidence type="ECO:0000256" key="6">
    <source>
        <dbReference type="ARBA" id="ARBA00047619"/>
    </source>
</evidence>
<evidence type="ECO:0000256" key="3">
    <source>
        <dbReference type="ARBA" id="ARBA00022603"/>
    </source>
</evidence>
<comment type="pathway">
    <text evidence="1">Phospholipid metabolism; phosphatidylcholine biosynthesis.</text>
</comment>
<evidence type="ECO:0000256" key="5">
    <source>
        <dbReference type="ARBA" id="ARBA00035674"/>
    </source>
</evidence>
<dbReference type="OrthoDB" id="8300214at2759"/>
<dbReference type="InterPro" id="IPR029063">
    <property type="entry name" value="SAM-dependent_MTases_sf"/>
</dbReference>
<dbReference type="Proteomes" id="UP000318571">
    <property type="component" value="Chromosome 12"/>
</dbReference>
<dbReference type="PANTHER" id="PTHR44307:SF2">
    <property type="entry name" value="PHOSPHOETHANOLAMINE METHYLTRANSFERASE ISOFORM X1"/>
    <property type="match status" value="1"/>
</dbReference>
<evidence type="ECO:0000256" key="4">
    <source>
        <dbReference type="ARBA" id="ARBA00022679"/>
    </source>
</evidence>
<dbReference type="AlphaFoldDB" id="A0A553PSC7"/>
<evidence type="ECO:0000313" key="10">
    <source>
        <dbReference type="Proteomes" id="UP000318571"/>
    </source>
</evidence>
<dbReference type="PANTHER" id="PTHR44307">
    <property type="entry name" value="PHOSPHOETHANOLAMINE METHYLTRANSFERASE"/>
    <property type="match status" value="1"/>
</dbReference>
<dbReference type="EMBL" id="VCGU01000001">
    <property type="protein sequence ID" value="TRY80587.1"/>
    <property type="molecule type" value="Genomic_DNA"/>
</dbReference>
<proteinExistence type="predicted"/>
<evidence type="ECO:0000256" key="7">
    <source>
        <dbReference type="ARBA" id="ARBA00047841"/>
    </source>
</evidence>
<evidence type="ECO:0000256" key="2">
    <source>
        <dbReference type="ARBA" id="ARBA00005189"/>
    </source>
</evidence>
<dbReference type="GO" id="GO:0000234">
    <property type="term" value="F:phosphoethanolamine N-methyltransferase activity"/>
    <property type="evidence" value="ECO:0007669"/>
    <property type="project" value="UniProtKB-EC"/>
</dbReference>
<keyword evidence="10" id="KW-1185">Reference proteome</keyword>
<keyword evidence="3" id="KW-0489">Methyltransferase</keyword>
<name>A0A553PSC7_TIGCA</name>
<gene>
    <name evidence="9" type="ORF">TCAL_11633</name>
</gene>
<dbReference type="EC" id="2.1.1.103" evidence="5"/>
<evidence type="ECO:0000313" key="9">
    <source>
        <dbReference type="EMBL" id="TRY80587.1"/>
    </source>
</evidence>
<comment type="pathway">
    <text evidence="2">Lipid metabolism.</text>
</comment>
<organism evidence="9 10">
    <name type="scientific">Tigriopus californicus</name>
    <name type="common">Marine copepod</name>
    <dbReference type="NCBI Taxonomy" id="6832"/>
    <lineage>
        <taxon>Eukaryota</taxon>
        <taxon>Metazoa</taxon>
        <taxon>Ecdysozoa</taxon>
        <taxon>Arthropoda</taxon>
        <taxon>Crustacea</taxon>
        <taxon>Multicrustacea</taxon>
        <taxon>Hexanauplia</taxon>
        <taxon>Copepoda</taxon>
        <taxon>Harpacticoida</taxon>
        <taxon>Harpacticidae</taxon>
        <taxon>Tigriopus</taxon>
    </lineage>
</organism>
<dbReference type="Gene3D" id="3.40.50.150">
    <property type="entry name" value="Vaccinia Virus protein VP39"/>
    <property type="match status" value="1"/>
</dbReference>
<evidence type="ECO:0000256" key="1">
    <source>
        <dbReference type="ARBA" id="ARBA00004969"/>
    </source>
</evidence>
<dbReference type="SUPFAM" id="SSF53335">
    <property type="entry name" value="S-adenosyl-L-methionine-dependent methyltransferases"/>
    <property type="match status" value="1"/>
</dbReference>
<sequence length="273" mass="30913">MPVLKKNCSAEFLDDGQYSKNGILRYERIFGHTFVSTGGLATTQEFTKRLALKPGMKVLDIGCGTGGSAFFLARKFGVHVLGVDLSSNMLSIAEDHKLEMEPEVQERESFKKLDATKATFPDEHFDLMYSRDAIMHIAEKEKLYSNIFKWLKPGGQVLVSEYIHGKNHPNHPQEYIDYIIDRGYQLLTASDYGDVLKKVGFTDVHAEDITGDFVEVLKKEMTKFRGMKDEFIQEFSEKDYNDLMGGWEIKVVRCNAGDQGWGLFRAVKPGNSS</sequence>
<dbReference type="STRING" id="6832.A0A553PSC7"/>
<dbReference type="Pfam" id="PF13847">
    <property type="entry name" value="Methyltransf_31"/>
    <property type="match status" value="1"/>
</dbReference>
<dbReference type="CDD" id="cd02440">
    <property type="entry name" value="AdoMet_MTases"/>
    <property type="match status" value="1"/>
</dbReference>
<accession>A0A553PSC7</accession>
<keyword evidence="4" id="KW-0808">Transferase</keyword>
<dbReference type="InterPro" id="IPR025714">
    <property type="entry name" value="Methyltranfer_dom"/>
</dbReference>